<evidence type="ECO:0000313" key="1">
    <source>
        <dbReference type="EMBL" id="MDO3722373.1"/>
    </source>
</evidence>
<dbReference type="Pfam" id="PF13432">
    <property type="entry name" value="TPR_16"/>
    <property type="match status" value="1"/>
</dbReference>
<dbReference type="InterPro" id="IPR011990">
    <property type="entry name" value="TPR-like_helical_dom_sf"/>
</dbReference>
<gene>
    <name evidence="1" type="ORF">QVZ43_11625</name>
</gene>
<protein>
    <recommendedName>
        <fullName evidence="3">Tetratricopeptide repeat protein</fullName>
    </recommendedName>
</protein>
<organism evidence="1 2">
    <name type="scientific">Marinobacter suaedae</name>
    <dbReference type="NCBI Taxonomy" id="3057675"/>
    <lineage>
        <taxon>Bacteria</taxon>
        <taxon>Pseudomonadati</taxon>
        <taxon>Pseudomonadota</taxon>
        <taxon>Gammaproteobacteria</taxon>
        <taxon>Pseudomonadales</taxon>
        <taxon>Marinobacteraceae</taxon>
        <taxon>Marinobacter</taxon>
    </lineage>
</organism>
<sequence length="159" mass="17637">MMAPDSKWFWIGTACVLLTLMAGCAGPGVKVPQEPAKPELAAQFANEGKQAFDQGRKQAAEIAWQKAVSLNPADAAVVNNLALLKKENKNFREAVTLLETGIQYSPDVAELHYNLGVIAELYLLDLEKALIHYQRYRELAGQDDQRVAGWIADLERRLD</sequence>
<dbReference type="PROSITE" id="PS51257">
    <property type="entry name" value="PROKAR_LIPOPROTEIN"/>
    <property type="match status" value="1"/>
</dbReference>
<dbReference type="InterPro" id="IPR019734">
    <property type="entry name" value="TPR_rpt"/>
</dbReference>
<dbReference type="EMBL" id="JAUMIS010000002">
    <property type="protein sequence ID" value="MDO3722373.1"/>
    <property type="molecule type" value="Genomic_DNA"/>
</dbReference>
<dbReference type="SMART" id="SM00028">
    <property type="entry name" value="TPR"/>
    <property type="match status" value="3"/>
</dbReference>
<dbReference type="Gene3D" id="1.25.40.10">
    <property type="entry name" value="Tetratricopeptide repeat domain"/>
    <property type="match status" value="1"/>
</dbReference>
<dbReference type="SUPFAM" id="SSF48452">
    <property type="entry name" value="TPR-like"/>
    <property type="match status" value="1"/>
</dbReference>
<accession>A0ABT8W2A3</accession>
<evidence type="ECO:0008006" key="3">
    <source>
        <dbReference type="Google" id="ProtNLM"/>
    </source>
</evidence>
<proteinExistence type="predicted"/>
<reference evidence="1" key="1">
    <citation type="submission" date="2023-07" db="EMBL/GenBank/DDBJ databases">
        <title>Marinobacter sp. chi1 genome sequencing and assembly.</title>
        <authorList>
            <person name="Park S."/>
        </authorList>
    </citation>
    <scope>NUCLEOTIDE SEQUENCE</scope>
    <source>
        <strain evidence="1">Chi1</strain>
    </source>
</reference>
<dbReference type="Proteomes" id="UP001168640">
    <property type="component" value="Unassembled WGS sequence"/>
</dbReference>
<evidence type="ECO:0000313" key="2">
    <source>
        <dbReference type="Proteomes" id="UP001168640"/>
    </source>
</evidence>
<keyword evidence="2" id="KW-1185">Reference proteome</keyword>
<name>A0ABT8W2A3_9GAMM</name>
<dbReference type="RefSeq" id="WP_302910068.1">
    <property type="nucleotide sequence ID" value="NZ_JAUMIS010000002.1"/>
</dbReference>
<comment type="caution">
    <text evidence="1">The sequence shown here is derived from an EMBL/GenBank/DDBJ whole genome shotgun (WGS) entry which is preliminary data.</text>
</comment>